<comment type="cofactor">
    <cofactor evidence="3">
        <name>Zn(2+)</name>
        <dbReference type="ChEBI" id="CHEBI:29105"/>
    </cofactor>
    <text evidence="3">Binds 2 Zn(2+) ions per subunit.</text>
</comment>
<keyword evidence="7" id="KW-1185">Reference proteome</keyword>
<dbReference type="InterPro" id="IPR011650">
    <property type="entry name" value="Peptidase_M20_dimer"/>
</dbReference>
<dbReference type="PANTHER" id="PTHR32494">
    <property type="entry name" value="ALLANTOATE DEIMINASE-RELATED"/>
    <property type="match status" value="1"/>
</dbReference>
<feature type="domain" description="Peptidase M20 dimerisation" evidence="5">
    <location>
        <begin position="212"/>
        <end position="311"/>
    </location>
</feature>
<feature type="binding site" evidence="4">
    <location>
        <position position="213"/>
    </location>
    <ligand>
        <name>allantoate</name>
        <dbReference type="ChEBI" id="CHEBI:17536"/>
    </ligand>
</feature>
<name>A0A1G8NID3_9BACI</name>
<dbReference type="STRING" id="930129.SAMN05216352_11214"/>
<protein>
    <submittedName>
        <fullName evidence="6">Allantoate deiminase</fullName>
    </submittedName>
</protein>
<dbReference type="Pfam" id="PF07687">
    <property type="entry name" value="M20_dimer"/>
    <property type="match status" value="1"/>
</dbReference>
<dbReference type="SUPFAM" id="SSF55031">
    <property type="entry name" value="Bacterial exopeptidase dimerisation domain"/>
    <property type="match status" value="1"/>
</dbReference>
<comment type="similarity">
    <text evidence="1">Belongs to the peptidase M20 family.</text>
</comment>
<evidence type="ECO:0000313" key="6">
    <source>
        <dbReference type="EMBL" id="SDI79260.1"/>
    </source>
</evidence>
<evidence type="ECO:0000256" key="1">
    <source>
        <dbReference type="ARBA" id="ARBA00006153"/>
    </source>
</evidence>
<dbReference type="Proteomes" id="UP000199017">
    <property type="component" value="Unassembled WGS sequence"/>
</dbReference>
<keyword evidence="2" id="KW-0378">Hydrolase</keyword>
<dbReference type="SUPFAM" id="SSF53187">
    <property type="entry name" value="Zn-dependent exopeptidases"/>
    <property type="match status" value="1"/>
</dbReference>
<dbReference type="OrthoDB" id="9808195at2"/>
<dbReference type="NCBIfam" id="NF006771">
    <property type="entry name" value="PRK09290.1-5"/>
    <property type="match status" value="1"/>
</dbReference>
<feature type="binding site" evidence="3">
    <location>
        <position position="125"/>
    </location>
    <ligand>
        <name>Zn(2+)</name>
        <dbReference type="ChEBI" id="CHEBI:29105"/>
        <label>2</label>
    </ligand>
</feature>
<feature type="binding site" evidence="4">
    <location>
        <position position="286"/>
    </location>
    <ligand>
        <name>allantoate</name>
        <dbReference type="ChEBI" id="CHEBI:17536"/>
    </ligand>
</feature>
<dbReference type="Gene3D" id="3.30.70.360">
    <property type="match status" value="1"/>
</dbReference>
<evidence type="ECO:0000313" key="7">
    <source>
        <dbReference type="Proteomes" id="UP000199017"/>
    </source>
</evidence>
<dbReference type="EMBL" id="FNDU01000012">
    <property type="protein sequence ID" value="SDI79260.1"/>
    <property type="molecule type" value="Genomic_DNA"/>
</dbReference>
<dbReference type="RefSeq" id="WP_091587015.1">
    <property type="nucleotide sequence ID" value="NZ_FNDU01000012.1"/>
</dbReference>
<dbReference type="InterPro" id="IPR036264">
    <property type="entry name" value="Bact_exopeptidase_dim_dom"/>
</dbReference>
<dbReference type="InterPro" id="IPR010158">
    <property type="entry name" value="Amidase_Cbmase"/>
</dbReference>
<feature type="binding site" evidence="3">
    <location>
        <position position="380"/>
    </location>
    <ligand>
        <name>Zn(2+)</name>
        <dbReference type="ChEBI" id="CHEBI:29105"/>
        <label>2</label>
    </ligand>
</feature>
<evidence type="ECO:0000259" key="5">
    <source>
        <dbReference type="Pfam" id="PF07687"/>
    </source>
</evidence>
<dbReference type="NCBIfam" id="NF006768">
    <property type="entry name" value="PRK09290.1-1"/>
    <property type="match status" value="1"/>
</dbReference>
<dbReference type="GO" id="GO:0042803">
    <property type="term" value="F:protein homodimerization activity"/>
    <property type="evidence" value="ECO:0007669"/>
    <property type="project" value="InterPro"/>
</dbReference>
<proteinExistence type="inferred from homology"/>
<evidence type="ECO:0000256" key="3">
    <source>
        <dbReference type="PIRSR" id="PIRSR001235-1"/>
    </source>
</evidence>
<feature type="binding site" evidence="3">
    <location>
        <position position="90"/>
    </location>
    <ligand>
        <name>Zn(2+)</name>
        <dbReference type="ChEBI" id="CHEBI:29105"/>
        <label>1</label>
    </ligand>
</feature>
<dbReference type="InterPro" id="IPR002933">
    <property type="entry name" value="Peptidase_M20"/>
</dbReference>
<gene>
    <name evidence="6" type="ORF">SAMN05216352_11214</name>
</gene>
<evidence type="ECO:0000256" key="4">
    <source>
        <dbReference type="PIRSR" id="PIRSR001235-2"/>
    </source>
</evidence>
<keyword evidence="3" id="KW-0479">Metal-binding</keyword>
<dbReference type="InterPro" id="IPR017591">
    <property type="entry name" value="Allantoate_amidohydrolase"/>
</dbReference>
<evidence type="ECO:0000256" key="2">
    <source>
        <dbReference type="ARBA" id="ARBA00022801"/>
    </source>
</evidence>
<feature type="binding site" evidence="4">
    <location>
        <position position="273"/>
    </location>
    <ligand>
        <name>allantoate</name>
        <dbReference type="ChEBI" id="CHEBI:17536"/>
    </ligand>
</feature>
<feature type="binding site" evidence="3">
    <location>
        <position position="90"/>
    </location>
    <ligand>
        <name>Zn(2+)</name>
        <dbReference type="ChEBI" id="CHEBI:29105"/>
        <label>2</label>
    </ligand>
</feature>
<dbReference type="PIRSF" id="PIRSF001235">
    <property type="entry name" value="Amidase_carbamoylase"/>
    <property type="match status" value="1"/>
</dbReference>
<dbReference type="NCBIfam" id="TIGR01879">
    <property type="entry name" value="hydantase"/>
    <property type="match status" value="1"/>
</dbReference>
<dbReference type="GO" id="GO:0047652">
    <property type="term" value="F:allantoate deiminase activity"/>
    <property type="evidence" value="ECO:0007669"/>
    <property type="project" value="InterPro"/>
</dbReference>
<dbReference type="GO" id="GO:0009442">
    <property type="term" value="P:allantoin assimilation pathway"/>
    <property type="evidence" value="ECO:0007669"/>
    <property type="project" value="InterPro"/>
</dbReference>
<organism evidence="6 7">
    <name type="scientific">Alteribacillus bidgolensis</name>
    <dbReference type="NCBI Taxonomy" id="930129"/>
    <lineage>
        <taxon>Bacteria</taxon>
        <taxon>Bacillati</taxon>
        <taxon>Bacillota</taxon>
        <taxon>Bacilli</taxon>
        <taxon>Bacillales</taxon>
        <taxon>Bacillaceae</taxon>
        <taxon>Alteribacillus</taxon>
    </lineage>
</organism>
<dbReference type="AlphaFoldDB" id="A0A1G8NID3"/>
<feature type="binding site" evidence="3">
    <location>
        <position position="188"/>
    </location>
    <ligand>
        <name>Zn(2+)</name>
        <dbReference type="ChEBI" id="CHEBI:29105"/>
        <label>1</label>
    </ligand>
</feature>
<sequence>MEGLKEEIVRKLHDLGKFGNDPDGGVSRLLYSKSWVEAQNAVKAWLEKEGFEARFDEVGNLFGTLIGTKSDETILTGSHIDTVKNGGLYDGQYGIVAGIIAINYLKEKYGQPLRNLEVVSMAEEEGSRFPYTFWGSKNIVGIAKQKDVETIADFNGISFEEAMKETGFHFKDESKGMRKDVKSFVEIHVEQGSILEAEKKSVGIVQSIVGQRRFSVQLTGDSNHAGTTPMGHRRDTVYAASQMISEIITMAKEVGDPLVTTVGNIEVKPNMVNVVPGKTNFTIDVRHIDKNEIVQYTNKVKNTIATRAKEHDVEAEIDMWLDIDPVPMDAKIVKVIETVCNVNDLNYKMMHSGAGHDAQIFAPVVPTAMLFVPSHKGISHNPAEHTEPEDLAEGVKALIGTLYELAYKE</sequence>
<feature type="binding site" evidence="3">
    <location>
        <position position="79"/>
    </location>
    <ligand>
        <name>Zn(2+)</name>
        <dbReference type="ChEBI" id="CHEBI:29105"/>
        <label>1</label>
    </ligand>
</feature>
<dbReference type="CDD" id="cd03884">
    <property type="entry name" value="M20_bAS"/>
    <property type="match status" value="1"/>
</dbReference>
<reference evidence="6 7" key="1">
    <citation type="submission" date="2016-10" db="EMBL/GenBank/DDBJ databases">
        <authorList>
            <person name="de Groot N.N."/>
        </authorList>
    </citation>
    <scope>NUCLEOTIDE SEQUENCE [LARGE SCALE GENOMIC DNA]</scope>
    <source>
        <strain evidence="7">P4B,CCM 7963,CECT 7998,DSM 25260,IBRC-M 10614,KCTC 13821</strain>
    </source>
</reference>
<dbReference type="PANTHER" id="PTHR32494:SF5">
    <property type="entry name" value="ALLANTOATE AMIDOHYDROLASE"/>
    <property type="match status" value="1"/>
</dbReference>
<dbReference type="Gene3D" id="3.40.630.10">
    <property type="entry name" value="Zn peptidases"/>
    <property type="match status" value="1"/>
</dbReference>
<dbReference type="Pfam" id="PF01546">
    <property type="entry name" value="Peptidase_M20"/>
    <property type="match status" value="1"/>
</dbReference>
<keyword evidence="3" id="KW-0862">Zinc</keyword>
<dbReference type="NCBIfam" id="TIGR03176">
    <property type="entry name" value="AllC"/>
    <property type="match status" value="1"/>
</dbReference>
<accession>A0A1G8NID3</accession>
<dbReference type="GO" id="GO:0030145">
    <property type="term" value="F:manganese ion binding"/>
    <property type="evidence" value="ECO:0007669"/>
    <property type="project" value="InterPro"/>
</dbReference>